<reference evidence="4" key="1">
    <citation type="submission" date="2019-11" db="EMBL/GenBank/DDBJ databases">
        <authorList>
            <person name="Feng L."/>
        </authorList>
    </citation>
    <scope>NUCLEOTIDE SEQUENCE</scope>
    <source>
        <strain evidence="4">PclaraLFYP37</strain>
    </source>
</reference>
<dbReference type="InterPro" id="IPR029479">
    <property type="entry name" value="Nitroreductase"/>
</dbReference>
<dbReference type="EC" id="1.14.99.40" evidence="4"/>
<organism evidence="4">
    <name type="scientific">Paraprevotella clara</name>
    <dbReference type="NCBI Taxonomy" id="454154"/>
    <lineage>
        <taxon>Bacteria</taxon>
        <taxon>Pseudomonadati</taxon>
        <taxon>Bacteroidota</taxon>
        <taxon>Bacteroidia</taxon>
        <taxon>Bacteroidales</taxon>
        <taxon>Prevotellaceae</taxon>
        <taxon>Paraprevotella</taxon>
    </lineage>
</organism>
<dbReference type="CDD" id="cd20609">
    <property type="entry name" value="nitroreductase"/>
    <property type="match status" value="1"/>
</dbReference>
<dbReference type="SUPFAM" id="SSF55469">
    <property type="entry name" value="FMN-dependent nitroreductase-like"/>
    <property type="match status" value="1"/>
</dbReference>
<evidence type="ECO:0000256" key="1">
    <source>
        <dbReference type="ARBA" id="ARBA00007118"/>
    </source>
</evidence>
<dbReference type="AlphaFoldDB" id="A0A6N3FFQ0"/>
<keyword evidence="2 4" id="KW-0560">Oxidoreductase</keyword>
<dbReference type="Gene3D" id="3.40.109.10">
    <property type="entry name" value="NADH Oxidase"/>
    <property type="match status" value="1"/>
</dbReference>
<dbReference type="RefSeq" id="WP_195996180.1">
    <property type="nucleotide sequence ID" value="NZ_CACRUT010000020.1"/>
</dbReference>
<comment type="similarity">
    <text evidence="1">Belongs to the nitroreductase family.</text>
</comment>
<dbReference type="InterPro" id="IPR000415">
    <property type="entry name" value="Nitroreductase-like"/>
</dbReference>
<feature type="domain" description="Nitroreductase" evidence="3">
    <location>
        <begin position="62"/>
        <end position="148"/>
    </location>
</feature>
<evidence type="ECO:0000313" key="4">
    <source>
        <dbReference type="EMBL" id="VYU50583.1"/>
    </source>
</evidence>
<accession>A0A6N3FFQ0</accession>
<dbReference type="PANTHER" id="PTHR43673:SF10">
    <property type="entry name" value="NADH DEHYDROGENASE_NAD(P)H NITROREDUCTASE XCC3605-RELATED"/>
    <property type="match status" value="1"/>
</dbReference>
<dbReference type="Pfam" id="PF00881">
    <property type="entry name" value="Nitroreductase"/>
    <property type="match status" value="2"/>
</dbReference>
<gene>
    <name evidence="4" type="ORF">PCLFYP37_03158</name>
</gene>
<evidence type="ECO:0000259" key="3">
    <source>
        <dbReference type="Pfam" id="PF00881"/>
    </source>
</evidence>
<dbReference type="PANTHER" id="PTHR43673">
    <property type="entry name" value="NAD(P)H NITROREDUCTASE YDGI-RELATED"/>
    <property type="match status" value="1"/>
</dbReference>
<dbReference type="EMBL" id="CACRUT010000020">
    <property type="protein sequence ID" value="VYU50583.1"/>
    <property type="molecule type" value="Genomic_DNA"/>
</dbReference>
<proteinExistence type="inferred from homology"/>
<feature type="domain" description="Nitroreductase" evidence="3">
    <location>
        <begin position="8"/>
        <end position="60"/>
    </location>
</feature>
<sequence length="169" mass="19637">MDFKEICKARYSVRAYKPDAIPAETMEYIKECTRLAPSAVNKQPWKFILFTGEDDRARMQQCYDKEWFREAPAYILVCENHGAAWTRRYDEKNHADIDVAIAIEHLCLAAAEQGLGTCWVCNFRVQLCQELFKLPEEWYPAAIIPIGYPATPDIPEKTRKATAEIWEDR</sequence>
<protein>
    <submittedName>
        <fullName evidence="4">5,6-dimethylbenzimidazole synthase</fullName>
        <ecNumber evidence="4">1.14.99.40</ecNumber>
    </submittedName>
</protein>
<evidence type="ECO:0000256" key="2">
    <source>
        <dbReference type="ARBA" id="ARBA00023002"/>
    </source>
</evidence>
<dbReference type="GO" id="GO:0016491">
    <property type="term" value="F:oxidoreductase activity"/>
    <property type="evidence" value="ECO:0007669"/>
    <property type="project" value="UniProtKB-KW"/>
</dbReference>
<name>A0A6N3FFQ0_9BACT</name>